<feature type="region of interest" description="Disordered" evidence="1">
    <location>
        <begin position="13"/>
        <end position="39"/>
    </location>
</feature>
<dbReference type="AlphaFoldDB" id="A0A8S9U286"/>
<accession>A0A8S9U286</accession>
<name>A0A8S9U286_PHYIN</name>
<evidence type="ECO:0000313" key="3">
    <source>
        <dbReference type="Proteomes" id="UP000704712"/>
    </source>
</evidence>
<organism evidence="2 3">
    <name type="scientific">Phytophthora infestans</name>
    <name type="common">Potato late blight agent</name>
    <name type="synonym">Botrytis infestans</name>
    <dbReference type="NCBI Taxonomy" id="4787"/>
    <lineage>
        <taxon>Eukaryota</taxon>
        <taxon>Sar</taxon>
        <taxon>Stramenopiles</taxon>
        <taxon>Oomycota</taxon>
        <taxon>Peronosporomycetes</taxon>
        <taxon>Peronosporales</taxon>
        <taxon>Peronosporaceae</taxon>
        <taxon>Phytophthora</taxon>
    </lineage>
</organism>
<gene>
    <name evidence="2" type="ORF">GN958_ATG17386</name>
</gene>
<protein>
    <submittedName>
        <fullName evidence="2">Uncharacterized protein</fullName>
    </submittedName>
</protein>
<comment type="caution">
    <text evidence="2">The sequence shown here is derived from an EMBL/GenBank/DDBJ whole genome shotgun (WGS) entry which is preliminary data.</text>
</comment>
<feature type="compositionally biased region" description="Polar residues" evidence="1">
    <location>
        <begin position="21"/>
        <end position="39"/>
    </location>
</feature>
<proteinExistence type="predicted"/>
<dbReference type="Proteomes" id="UP000704712">
    <property type="component" value="Unassembled WGS sequence"/>
</dbReference>
<evidence type="ECO:0000256" key="1">
    <source>
        <dbReference type="SAM" id="MobiDB-lite"/>
    </source>
</evidence>
<sequence>MPNLLKDLVSMVSPQFKRPMQSPTTTNRLSPTKQNVASGSFSDFAARRENANAEVTVEQQQDQAKMDSFVFFNMMR</sequence>
<dbReference type="EMBL" id="JAACNO010002382">
    <property type="protein sequence ID" value="KAF4133457.1"/>
    <property type="molecule type" value="Genomic_DNA"/>
</dbReference>
<dbReference type="OMA" id="ISMVAPQ"/>
<reference evidence="2" key="1">
    <citation type="submission" date="2020-03" db="EMBL/GenBank/DDBJ databases">
        <title>Hybrid Assembly of Korean Phytophthora infestans isolates.</title>
        <authorList>
            <person name="Prokchorchik M."/>
            <person name="Lee Y."/>
            <person name="Seo J."/>
            <person name="Cho J.-H."/>
            <person name="Park Y.-E."/>
            <person name="Jang D.-C."/>
            <person name="Im J.-S."/>
            <person name="Choi J.-G."/>
            <person name="Park H.-J."/>
            <person name="Lee G.-B."/>
            <person name="Lee Y.-G."/>
            <person name="Hong S.-Y."/>
            <person name="Cho K."/>
            <person name="Sohn K.H."/>
        </authorList>
    </citation>
    <scope>NUCLEOTIDE SEQUENCE</scope>
    <source>
        <strain evidence="2">KR_2_A2</strain>
    </source>
</reference>
<evidence type="ECO:0000313" key="2">
    <source>
        <dbReference type="EMBL" id="KAF4133457.1"/>
    </source>
</evidence>